<dbReference type="SMART" id="SM00664">
    <property type="entry name" value="DoH"/>
    <property type="match status" value="1"/>
</dbReference>
<dbReference type="Proteomes" id="UP001153620">
    <property type="component" value="Chromosome 3"/>
</dbReference>
<keyword evidence="2" id="KW-0732">Signal</keyword>
<evidence type="ECO:0000256" key="2">
    <source>
        <dbReference type="SAM" id="SignalP"/>
    </source>
</evidence>
<feature type="domain" description="DOMON" evidence="3">
    <location>
        <begin position="287"/>
        <end position="420"/>
    </location>
</feature>
<evidence type="ECO:0000259" key="4">
    <source>
        <dbReference type="PROSITE" id="PS51549"/>
    </source>
</evidence>
<gene>
    <name evidence="5" type="ORF">CHIRRI_LOCUS12082</name>
</gene>
<dbReference type="InterPro" id="IPR005018">
    <property type="entry name" value="DOMON_domain"/>
</dbReference>
<proteinExistence type="predicted"/>
<dbReference type="CDD" id="cd09631">
    <property type="entry name" value="DOMON_DOH"/>
    <property type="match status" value="1"/>
</dbReference>
<evidence type="ECO:0000313" key="6">
    <source>
        <dbReference type="Proteomes" id="UP001153620"/>
    </source>
</evidence>
<dbReference type="PANTHER" id="PTHR24036">
    <property type="entry name" value="SKELETOR-RELATED"/>
    <property type="match status" value="1"/>
</dbReference>
<protein>
    <recommendedName>
        <fullName evidence="7">Protein Skeletor</fullName>
    </recommendedName>
</protein>
<reference evidence="5" key="2">
    <citation type="submission" date="2022-10" db="EMBL/GenBank/DDBJ databases">
        <authorList>
            <consortium name="ENA_rothamsted_submissions"/>
            <consortium name="culmorum"/>
            <person name="King R."/>
        </authorList>
    </citation>
    <scope>NUCLEOTIDE SEQUENCE</scope>
</reference>
<dbReference type="Pfam" id="PF03351">
    <property type="entry name" value="DOMON"/>
    <property type="match status" value="1"/>
</dbReference>
<dbReference type="PANTHER" id="PTHR24036:SF16">
    <property type="entry name" value="KNICKKOPF"/>
    <property type="match status" value="1"/>
</dbReference>
<accession>A0A9N9S1U5</accession>
<dbReference type="PROSITE" id="PS50836">
    <property type="entry name" value="DOMON"/>
    <property type="match status" value="1"/>
</dbReference>
<dbReference type="AlphaFoldDB" id="A0A9N9S1U5"/>
<evidence type="ECO:0000259" key="3">
    <source>
        <dbReference type="PROSITE" id="PS50836"/>
    </source>
</evidence>
<sequence length="689" mass="77477">MRIHLSLVNRKCLTIFLVLLFLNYSDCQEDEDGPYRGKLIGKFNSYHHQVGGDVYAVDATTFLIVNFNYDGNGIDTFFWSGASNRPGPQGFIVPNEFGKTNILERYFNKEFTIKLPDNKGITEVKWLAIYDLGAQNTFGDVYIPEEFDPPSPQRVGSFSKISHNVTSGSAEVLDSKTIKIPNFSYDGLGKKVYFWAGVGAQPSNKGFKIPDELGYLDPIRAYNEETIMLELPGEKTVFEIDWISIFDVETNENFGSILITAGLNVPPSLTKIIPHTLALPNCKQLHRDLQVQWEVFGPAITMVLSGKVDEDDYMAFGISGSDSKSQMLGADVAVTYIDGHLGKTIDYRVDAMSSCVQVLGANKGFCKDSEVGGQDNFQMHTAMREDGINKITFRRSLISSDSLDKEFVLDRPIYVIWAMGKLDTNKEPSFHAVYPKGDLMIAFNTSEPVNDCYSFTEVVQKPEIELWDRVHIFDKTLRVFNATIGPSGGYKGYLGITKHVSNSLAWYINGVLSPELYMRRGLTYAFKVRGGNNPHSTEHYHPLIITDEPIGGFDRLSDSNQKEVRVLAGVEFTRRGRPKPTVAGPLCLLKYPPNYDRRLDDNFLTYTKFRKNLIADCEGDEAATMQITPNSSWPDIVYYNSFTQRNMGWKIHIVDNYIRPGLSHSTPLYTSTSTVLIILCLILNTIRSN</sequence>
<dbReference type="InterPro" id="IPR045266">
    <property type="entry name" value="DOH_DOMON"/>
</dbReference>
<feature type="domain" description="DM13" evidence="4">
    <location>
        <begin position="156"/>
        <end position="260"/>
    </location>
</feature>
<dbReference type="OrthoDB" id="2448405at2759"/>
<evidence type="ECO:0008006" key="7">
    <source>
        <dbReference type="Google" id="ProtNLM"/>
    </source>
</evidence>
<keyword evidence="6" id="KW-1185">Reference proteome</keyword>
<dbReference type="PROSITE" id="PS51549">
    <property type="entry name" value="DM13"/>
    <property type="match status" value="2"/>
</dbReference>
<dbReference type="InterPro" id="IPR052126">
    <property type="entry name" value="Spindle_Org/Thrombomodulin"/>
</dbReference>
<feature type="signal peptide" evidence="2">
    <location>
        <begin position="1"/>
        <end position="27"/>
    </location>
</feature>
<dbReference type="Pfam" id="PF10517">
    <property type="entry name" value="DM13"/>
    <property type="match status" value="2"/>
</dbReference>
<dbReference type="EMBL" id="OU895879">
    <property type="protein sequence ID" value="CAG9809254.1"/>
    <property type="molecule type" value="Genomic_DNA"/>
</dbReference>
<evidence type="ECO:0000313" key="5">
    <source>
        <dbReference type="EMBL" id="CAG9809254.1"/>
    </source>
</evidence>
<feature type="chain" id="PRO_5040215238" description="Protein Skeletor" evidence="2">
    <location>
        <begin position="28"/>
        <end position="689"/>
    </location>
</feature>
<reference evidence="5" key="1">
    <citation type="submission" date="2022-01" db="EMBL/GenBank/DDBJ databases">
        <authorList>
            <person name="King R."/>
        </authorList>
    </citation>
    <scope>NUCLEOTIDE SEQUENCE</scope>
</reference>
<dbReference type="SMART" id="SM00686">
    <property type="entry name" value="DM13"/>
    <property type="match status" value="2"/>
</dbReference>
<keyword evidence="1" id="KW-0677">Repeat</keyword>
<name>A0A9N9S1U5_9DIPT</name>
<dbReference type="InterPro" id="IPR019545">
    <property type="entry name" value="DM13_domain"/>
</dbReference>
<organism evidence="5 6">
    <name type="scientific">Chironomus riparius</name>
    <dbReference type="NCBI Taxonomy" id="315576"/>
    <lineage>
        <taxon>Eukaryota</taxon>
        <taxon>Metazoa</taxon>
        <taxon>Ecdysozoa</taxon>
        <taxon>Arthropoda</taxon>
        <taxon>Hexapoda</taxon>
        <taxon>Insecta</taxon>
        <taxon>Pterygota</taxon>
        <taxon>Neoptera</taxon>
        <taxon>Endopterygota</taxon>
        <taxon>Diptera</taxon>
        <taxon>Nematocera</taxon>
        <taxon>Chironomoidea</taxon>
        <taxon>Chironomidae</taxon>
        <taxon>Chironominae</taxon>
        <taxon>Chironomus</taxon>
    </lineage>
</organism>
<evidence type="ECO:0000256" key="1">
    <source>
        <dbReference type="ARBA" id="ARBA00022737"/>
    </source>
</evidence>
<feature type="domain" description="DM13" evidence="4">
    <location>
        <begin position="37"/>
        <end position="144"/>
    </location>
</feature>